<dbReference type="EMBL" id="LXQA010520758">
    <property type="protein sequence ID" value="MCI56932.1"/>
    <property type="molecule type" value="Genomic_DNA"/>
</dbReference>
<name>A0A392T810_9FABA</name>
<organism evidence="1 2">
    <name type="scientific">Trifolium medium</name>
    <dbReference type="NCBI Taxonomy" id="97028"/>
    <lineage>
        <taxon>Eukaryota</taxon>
        <taxon>Viridiplantae</taxon>
        <taxon>Streptophyta</taxon>
        <taxon>Embryophyta</taxon>
        <taxon>Tracheophyta</taxon>
        <taxon>Spermatophyta</taxon>
        <taxon>Magnoliopsida</taxon>
        <taxon>eudicotyledons</taxon>
        <taxon>Gunneridae</taxon>
        <taxon>Pentapetalae</taxon>
        <taxon>rosids</taxon>
        <taxon>fabids</taxon>
        <taxon>Fabales</taxon>
        <taxon>Fabaceae</taxon>
        <taxon>Papilionoideae</taxon>
        <taxon>50 kb inversion clade</taxon>
        <taxon>NPAAA clade</taxon>
        <taxon>Hologalegina</taxon>
        <taxon>IRL clade</taxon>
        <taxon>Trifolieae</taxon>
        <taxon>Trifolium</taxon>
    </lineage>
</organism>
<dbReference type="Proteomes" id="UP000265520">
    <property type="component" value="Unassembled WGS sequence"/>
</dbReference>
<comment type="caution">
    <text evidence="1">The sequence shown here is derived from an EMBL/GenBank/DDBJ whole genome shotgun (WGS) entry which is preliminary data.</text>
</comment>
<sequence length="85" mass="9609">MPSMAAGKRLESNCSSFRWSAITVCEDTMTVDQGKDLRGLLRIWALLDRPGEDFLSDWASRLSPEQFLLENGEDPYSLIALIFEP</sequence>
<proteinExistence type="predicted"/>
<evidence type="ECO:0000313" key="2">
    <source>
        <dbReference type="Proteomes" id="UP000265520"/>
    </source>
</evidence>
<evidence type="ECO:0000313" key="1">
    <source>
        <dbReference type="EMBL" id="MCI56932.1"/>
    </source>
</evidence>
<dbReference type="AlphaFoldDB" id="A0A392T810"/>
<protein>
    <submittedName>
        <fullName evidence="1">Uncharacterized protein</fullName>
    </submittedName>
</protein>
<keyword evidence="2" id="KW-1185">Reference proteome</keyword>
<accession>A0A392T810</accession>
<reference evidence="1 2" key="1">
    <citation type="journal article" date="2018" name="Front. Plant Sci.">
        <title>Red Clover (Trifolium pratense) and Zigzag Clover (T. medium) - A Picture of Genomic Similarities and Differences.</title>
        <authorList>
            <person name="Dluhosova J."/>
            <person name="Istvanek J."/>
            <person name="Nedelnik J."/>
            <person name="Repkova J."/>
        </authorList>
    </citation>
    <scope>NUCLEOTIDE SEQUENCE [LARGE SCALE GENOMIC DNA]</scope>
    <source>
        <strain evidence="2">cv. 10/8</strain>
        <tissue evidence="1">Leaf</tissue>
    </source>
</reference>